<protein>
    <submittedName>
        <fullName evidence="1">Uncharacterized protein</fullName>
    </submittedName>
</protein>
<name>A0A6A7KC15_9FIRM</name>
<comment type="caution">
    <text evidence="1">The sequence shown here is derived from an EMBL/GenBank/DDBJ whole genome shotgun (WGS) entry which is preliminary data.</text>
</comment>
<proteinExistence type="predicted"/>
<reference evidence="1 2" key="1">
    <citation type="submission" date="2019-10" db="EMBL/GenBank/DDBJ databases">
        <title>Alkalibaculum tamaniensis sp.nov., a new alkaliphilic acetogen, isolated on methoxylated aromatics from a mud volcano.</title>
        <authorList>
            <person name="Khomyakova M.A."/>
            <person name="Merkel A.Y."/>
            <person name="Bonch-Osmolovskaya E.A."/>
            <person name="Slobodkin A.I."/>
        </authorList>
    </citation>
    <scope>NUCLEOTIDE SEQUENCE [LARGE SCALE GENOMIC DNA]</scope>
    <source>
        <strain evidence="1 2">M08DMB</strain>
    </source>
</reference>
<keyword evidence="2" id="KW-1185">Reference proteome</keyword>
<dbReference type="RefSeq" id="WP_152806239.1">
    <property type="nucleotide sequence ID" value="NZ_WHNX01000033.1"/>
</dbReference>
<dbReference type="AlphaFoldDB" id="A0A6A7KC15"/>
<dbReference type="EMBL" id="WHNX01000033">
    <property type="protein sequence ID" value="MPW26964.1"/>
    <property type="molecule type" value="Genomic_DNA"/>
</dbReference>
<dbReference type="Proteomes" id="UP000440004">
    <property type="component" value="Unassembled WGS sequence"/>
</dbReference>
<organism evidence="1 2">
    <name type="scientific">Alkalibaculum sporogenes</name>
    <dbReference type="NCBI Taxonomy" id="2655001"/>
    <lineage>
        <taxon>Bacteria</taxon>
        <taxon>Bacillati</taxon>
        <taxon>Bacillota</taxon>
        <taxon>Clostridia</taxon>
        <taxon>Eubacteriales</taxon>
        <taxon>Eubacteriaceae</taxon>
        <taxon>Alkalibaculum</taxon>
    </lineage>
</organism>
<gene>
    <name evidence="1" type="ORF">GC105_14360</name>
</gene>
<sequence>MRHVPMVCLSLWSVFTESEFRAVQEEKKKQSNIVTDDEVGIAAVKNIVRRRNKKSYFSAKGKCNHNILEVNIWGHSL</sequence>
<accession>A0A6A7KC15</accession>
<evidence type="ECO:0000313" key="2">
    <source>
        <dbReference type="Proteomes" id="UP000440004"/>
    </source>
</evidence>
<evidence type="ECO:0000313" key="1">
    <source>
        <dbReference type="EMBL" id="MPW26964.1"/>
    </source>
</evidence>